<evidence type="ECO:0000256" key="2">
    <source>
        <dbReference type="ARBA" id="ARBA00022603"/>
    </source>
</evidence>
<dbReference type="GO" id="GO:0008168">
    <property type="term" value="F:methyltransferase activity"/>
    <property type="evidence" value="ECO:0007669"/>
    <property type="project" value="UniProtKB-KW"/>
</dbReference>
<gene>
    <name evidence="10" type="ORF">JQ615_15835</name>
</gene>
<feature type="domain" description="MmeI-like target recognition" evidence="7">
    <location>
        <begin position="602"/>
        <end position="805"/>
    </location>
</feature>
<evidence type="ECO:0000313" key="10">
    <source>
        <dbReference type="EMBL" id="MBR0796867.1"/>
    </source>
</evidence>
<evidence type="ECO:0000259" key="5">
    <source>
        <dbReference type="Pfam" id="PF20464"/>
    </source>
</evidence>
<keyword evidence="3" id="KW-0808">Transferase</keyword>
<dbReference type="EMBL" id="JAFCJH010000014">
    <property type="protein sequence ID" value="MBR0796867.1"/>
    <property type="molecule type" value="Genomic_DNA"/>
</dbReference>
<dbReference type="InterPro" id="IPR050953">
    <property type="entry name" value="N4_N6_ade-DNA_methylase"/>
</dbReference>
<dbReference type="RefSeq" id="WP_212493045.1">
    <property type="nucleotide sequence ID" value="NZ_JAFCJH010000014.1"/>
</dbReference>
<evidence type="ECO:0000259" key="7">
    <source>
        <dbReference type="Pfam" id="PF20466"/>
    </source>
</evidence>
<dbReference type="Pfam" id="PF20465">
    <property type="entry name" value="MmeI_hel"/>
    <property type="match status" value="1"/>
</dbReference>
<evidence type="ECO:0000259" key="8">
    <source>
        <dbReference type="Pfam" id="PF20467"/>
    </source>
</evidence>
<dbReference type="InterPro" id="IPR046820">
    <property type="entry name" value="MmeI_TRD"/>
</dbReference>
<dbReference type="GO" id="GO:0032259">
    <property type="term" value="P:methylation"/>
    <property type="evidence" value="ECO:0007669"/>
    <property type="project" value="UniProtKB-KW"/>
</dbReference>
<dbReference type="Gene3D" id="3.40.50.150">
    <property type="entry name" value="Vaccinia Virus protein VP39"/>
    <property type="match status" value="1"/>
</dbReference>
<comment type="caution">
    <text evidence="10">The sequence shown here is derived from an EMBL/GenBank/DDBJ whole genome shotgun (WGS) entry which is preliminary data.</text>
</comment>
<dbReference type="SUPFAM" id="SSF53335">
    <property type="entry name" value="S-adenosyl-L-methionine-dependent methyltransferases"/>
    <property type="match status" value="1"/>
</dbReference>
<dbReference type="PANTHER" id="PTHR33841">
    <property type="entry name" value="DNA METHYLTRANSFERASE YEEA-RELATED"/>
    <property type="match status" value="1"/>
</dbReference>
<dbReference type="Pfam" id="PF20467">
    <property type="entry name" value="MmeI_C"/>
    <property type="match status" value="1"/>
</dbReference>
<dbReference type="InterPro" id="IPR046819">
    <property type="entry name" value="MmeI_hel"/>
</dbReference>
<proteinExistence type="predicted"/>
<evidence type="ECO:0000256" key="1">
    <source>
        <dbReference type="ARBA" id="ARBA00011900"/>
    </source>
</evidence>
<name>A0ABS5FJB5_9BRAD</name>
<keyword evidence="2 10" id="KW-0489">Methyltransferase</keyword>
<dbReference type="PRINTS" id="PR00507">
    <property type="entry name" value="N12N6MTFRASE"/>
</dbReference>
<dbReference type="InterPro" id="IPR029063">
    <property type="entry name" value="SAM-dependent_MTases_sf"/>
</dbReference>
<feature type="domain" description="MmeI-like DNA-methyltransferase" evidence="9">
    <location>
        <begin position="324"/>
        <end position="584"/>
    </location>
</feature>
<feature type="domain" description="MmeI-like helicase spacer" evidence="6">
    <location>
        <begin position="171"/>
        <end position="248"/>
    </location>
</feature>
<evidence type="ECO:0000313" key="11">
    <source>
        <dbReference type="Proteomes" id="UP001315278"/>
    </source>
</evidence>
<evidence type="ECO:0000259" key="9">
    <source>
        <dbReference type="Pfam" id="PF20473"/>
    </source>
</evidence>
<comment type="catalytic activity">
    <reaction evidence="4">
        <text>a 2'-deoxyadenosine in DNA + S-adenosyl-L-methionine = an N(6)-methyl-2'-deoxyadenosine in DNA + S-adenosyl-L-homocysteine + H(+)</text>
        <dbReference type="Rhea" id="RHEA:15197"/>
        <dbReference type="Rhea" id="RHEA-COMP:12418"/>
        <dbReference type="Rhea" id="RHEA-COMP:12419"/>
        <dbReference type="ChEBI" id="CHEBI:15378"/>
        <dbReference type="ChEBI" id="CHEBI:57856"/>
        <dbReference type="ChEBI" id="CHEBI:59789"/>
        <dbReference type="ChEBI" id="CHEBI:90615"/>
        <dbReference type="ChEBI" id="CHEBI:90616"/>
        <dbReference type="EC" id="2.1.1.72"/>
    </reaction>
</comment>
<dbReference type="InterPro" id="IPR046816">
    <property type="entry name" value="MmeI_Mtase"/>
</dbReference>
<protein>
    <recommendedName>
        <fullName evidence="1">site-specific DNA-methyltransferase (adenine-specific)</fullName>
        <ecNumber evidence="1">2.1.1.72</ecNumber>
    </recommendedName>
</protein>
<dbReference type="InterPro" id="IPR046817">
    <property type="entry name" value="MmeI_N"/>
</dbReference>
<accession>A0ABS5FJB5</accession>
<sequence length="902" mass="101981">MNIAEIESELQDLVDKPFDPAAFVFRFLEIYDAPKATVTKLKQGSANHADAPGDLLWKNRLFFRVARKGDAASTVDVMLVDPLVKKHHPRFVFATDGEDVYCRDLKADQNVDVSFSKLNDQFLFFLPLANIERYEAPSENPADIKATGRVAKLYDAILDANGDWIERDYSHDLNQFMTRLLFCFFAEDTSIFEKDIFTATVISRTQEDGSDTAEVLGTVFEAMNTPPDERRHLPEYARRFPYVNGGLFRDKTQVPKFSKRARRLLKECGELYWKEINPDIFGSMIQAVAQPGLREDMGLHYTSVPNIMKVLQPLFLLSLEEEFEAGKDSEAKLQRLLQRIYNIRIFDPACGSGNFLIVAYKELRKLEMRVFERQKEIARQWSLPMTQVKLTQFFGIELTDFASETAKLSLWIAEYQMNELFKAIFGKAPPALPLRDSGNIVHANATRVDWMQVCPPSQNAETYIVGNPPYLGRAKQTAEQKSEIAKVFSAHMKSYKRLDYVACWTAKGAFYCSQTSAKCALVTTNSICQGEQVGLLWPLVLKLGLEIGFAHQSFKWRNSAAKNAGVTCIIVGIRQRSAERKVLYSEEISRIVKNISPYLLDRDNLIVTSISNAKSTRVTMKFGNMPADGGHLLLSPAEKSALLEQFPAASALLRRAYGSNELIKGLERWCLWIDDDHLALAKSMPPVAMRIAQSKTMRLKSIDAGTKSLASRPHQFRDRNVASDHLLAIPKVSSERRRYLPVALLPSDVIVTDLLFAIYDGPEYLMSVLSSRLHIVWAMAVGGQHETRLRYSNTLVYNTFPIPDLSDTQKSTLEDHAIEILAAREAHPGKTLAWLYDGETMPANLSEAHKALDDTIEAIYIGRPFRTDSERLENLFDRYAAGLKRTKPVKRLRRQELAEGAA</sequence>
<reference evidence="11" key="1">
    <citation type="journal article" date="2021" name="ISME J.">
        <title>Evolutionary origin and ecological implication of a unique nif island in free-living Bradyrhizobium lineages.</title>
        <authorList>
            <person name="Tao J."/>
        </authorList>
    </citation>
    <scope>NUCLEOTIDE SEQUENCE [LARGE SCALE GENOMIC DNA]</scope>
    <source>
        <strain evidence="11">SZCCT0434</strain>
    </source>
</reference>
<evidence type="ECO:0000256" key="3">
    <source>
        <dbReference type="ARBA" id="ARBA00022679"/>
    </source>
</evidence>
<dbReference type="Pfam" id="PF20466">
    <property type="entry name" value="MmeI_TRD"/>
    <property type="match status" value="1"/>
</dbReference>
<dbReference type="Pfam" id="PF20464">
    <property type="entry name" value="MmeI_N"/>
    <property type="match status" value="1"/>
</dbReference>
<dbReference type="PANTHER" id="PTHR33841:SF1">
    <property type="entry name" value="DNA METHYLTRANSFERASE A"/>
    <property type="match status" value="1"/>
</dbReference>
<keyword evidence="11" id="KW-1185">Reference proteome</keyword>
<dbReference type="InterPro" id="IPR046818">
    <property type="entry name" value="MmeI_C"/>
</dbReference>
<dbReference type="Pfam" id="PF20473">
    <property type="entry name" value="MmeI_Mtase"/>
    <property type="match status" value="1"/>
</dbReference>
<dbReference type="Proteomes" id="UP001315278">
    <property type="component" value="Unassembled WGS sequence"/>
</dbReference>
<feature type="domain" description="MmeI-like C-terminal" evidence="8">
    <location>
        <begin position="806"/>
        <end position="880"/>
    </location>
</feature>
<evidence type="ECO:0000256" key="4">
    <source>
        <dbReference type="ARBA" id="ARBA00047942"/>
    </source>
</evidence>
<evidence type="ECO:0000259" key="6">
    <source>
        <dbReference type="Pfam" id="PF20465"/>
    </source>
</evidence>
<feature type="domain" description="MmeI-like N-terminal" evidence="5">
    <location>
        <begin position="1"/>
        <end position="159"/>
    </location>
</feature>
<dbReference type="EC" id="2.1.1.72" evidence="1"/>
<organism evidence="10 11">
    <name type="scientific">Bradyrhizobium jicamae</name>
    <dbReference type="NCBI Taxonomy" id="280332"/>
    <lineage>
        <taxon>Bacteria</taxon>
        <taxon>Pseudomonadati</taxon>
        <taxon>Pseudomonadota</taxon>
        <taxon>Alphaproteobacteria</taxon>
        <taxon>Hyphomicrobiales</taxon>
        <taxon>Nitrobacteraceae</taxon>
        <taxon>Bradyrhizobium</taxon>
    </lineage>
</organism>